<feature type="transmembrane region" description="Helical" evidence="5">
    <location>
        <begin position="221"/>
        <end position="239"/>
    </location>
</feature>
<proteinExistence type="predicted"/>
<evidence type="ECO:0000256" key="2">
    <source>
        <dbReference type="ARBA" id="ARBA00022692"/>
    </source>
</evidence>
<feature type="transmembrane region" description="Helical" evidence="5">
    <location>
        <begin position="197"/>
        <end position="214"/>
    </location>
</feature>
<evidence type="ECO:0000256" key="4">
    <source>
        <dbReference type="ARBA" id="ARBA00023136"/>
    </source>
</evidence>
<dbReference type="PANTHER" id="PTHR11827">
    <property type="entry name" value="SOLUTE CARRIER FAMILY 12, CATION COTRANSPORTERS"/>
    <property type="match status" value="1"/>
</dbReference>
<protein>
    <recommendedName>
        <fullName evidence="10">Amino acid permease family protein</fullName>
    </recommendedName>
</protein>
<reference evidence="8 9" key="1">
    <citation type="submission" date="2024-04" db="EMBL/GenBank/DDBJ databases">
        <title>Tritrichomonas musculus Genome.</title>
        <authorList>
            <person name="Alves-Ferreira E."/>
            <person name="Grigg M."/>
            <person name="Lorenzi H."/>
            <person name="Galac M."/>
        </authorList>
    </citation>
    <scope>NUCLEOTIDE SEQUENCE [LARGE SCALE GENOMIC DNA]</scope>
    <source>
        <strain evidence="8 9">EAF2021</strain>
    </source>
</reference>
<keyword evidence="4 5" id="KW-0472">Membrane</keyword>
<evidence type="ECO:0000256" key="5">
    <source>
        <dbReference type="SAM" id="Phobius"/>
    </source>
</evidence>
<sequence length="828" mass="91922">MTEFNKGNKSNMPDIESVYFTTVNENGSQDYLPEAPNTENNDQPTRPVVRYSHKRVKEVRKKIYPKQLGKTHTVGTVMGVLSPCFVNIVNIIYFARLPFVVGTAGGMATLIGFLVSTILVLITVFSLSAMATNGEVESGGSYYLLSRTIGPEIGGSCGICLAVASLIGAAQACLGMLETIVILYSPFTCFKSMIWDVRIFSSIAAIIFAFLANYGFSVRMIVFVAIWIGVIMYFVGLIFPQYTKSKDILHCSRQRFIDNLTPDKGLTIYHFFYTFSIIFPGFGGILAGSNSSGSLKRPQVSIPLGTITALLLGVVIYVATDVTLTACHPRDQLISTWSSPIQDASFLNWFVFAASTCSSVGKAVTGLGAGPMVLRTMGTDGLIPIFFNKYSRTIGCVVAVIFCLWGNFNSISSLSSSLFLCVFAFLNYGLYLAKHAKVLSFRPHFKFYFPEIALIAAFTCVAAMVFINYITAIIAFVLSAIFYYITWNRQLELPWGSLSQSNAYSKGLKAALNLRKVPPNPKLYRPNILLLIEGPPLDHSTTISFLNQMLHQKGLAIVARVYKEDTPLTSVISERKRYFIKISSKKKNKRIHVFYETVVAATFEQALLKMMLLSGLGNMRANVAFIEFDEKLGDETANFIKDVLDRNWSIAILRNPAVIDENGTIDCWYLSDDGGLELLLAHILTGSTKTLRVLTLARVDDGEDVVELRAFVKHILKKYRISAEVVVVPISVTLAPSYHCQVIWRDVTVNAGIRDDESCREKTLYFMRISDAIRAYSSHSVITIVSLPKPLDSVPNYIYMRWLHLLSPIHAPVLFVRGDGTMALGWQL</sequence>
<evidence type="ECO:0000313" key="8">
    <source>
        <dbReference type="EMBL" id="KAK8884364.1"/>
    </source>
</evidence>
<keyword evidence="9" id="KW-1185">Reference proteome</keyword>
<dbReference type="Pfam" id="PF03522">
    <property type="entry name" value="SLC12"/>
    <property type="match status" value="2"/>
</dbReference>
<evidence type="ECO:0000259" key="6">
    <source>
        <dbReference type="Pfam" id="PF00324"/>
    </source>
</evidence>
<evidence type="ECO:0000256" key="1">
    <source>
        <dbReference type="ARBA" id="ARBA00004141"/>
    </source>
</evidence>
<evidence type="ECO:0000259" key="7">
    <source>
        <dbReference type="Pfam" id="PF03522"/>
    </source>
</evidence>
<dbReference type="Gene3D" id="1.20.1740.10">
    <property type="entry name" value="Amino acid/polyamine transporter I"/>
    <property type="match status" value="1"/>
</dbReference>
<keyword evidence="3 5" id="KW-1133">Transmembrane helix</keyword>
<feature type="transmembrane region" description="Helical" evidence="5">
    <location>
        <begin position="454"/>
        <end position="485"/>
    </location>
</feature>
<feature type="transmembrane region" description="Helical" evidence="5">
    <location>
        <begin position="268"/>
        <end position="288"/>
    </location>
</feature>
<feature type="domain" description="SLC12A transporter C-terminal" evidence="7">
    <location>
        <begin position="661"/>
        <end position="823"/>
    </location>
</feature>
<dbReference type="Pfam" id="PF00324">
    <property type="entry name" value="AA_permease"/>
    <property type="match status" value="1"/>
</dbReference>
<comment type="subcellular location">
    <subcellularLocation>
        <location evidence="1">Membrane</location>
        <topology evidence="1">Multi-pass membrane protein</topology>
    </subcellularLocation>
</comment>
<feature type="transmembrane region" description="Helical" evidence="5">
    <location>
        <begin position="390"/>
        <end position="408"/>
    </location>
</feature>
<accession>A0ABR2JZY5</accession>
<feature type="transmembrane region" description="Helical" evidence="5">
    <location>
        <begin position="107"/>
        <end position="132"/>
    </location>
</feature>
<evidence type="ECO:0000256" key="3">
    <source>
        <dbReference type="ARBA" id="ARBA00022989"/>
    </source>
</evidence>
<dbReference type="InterPro" id="IPR018491">
    <property type="entry name" value="SLC12_C"/>
</dbReference>
<feature type="transmembrane region" description="Helical" evidence="5">
    <location>
        <begin position="74"/>
        <end position="95"/>
    </location>
</feature>
<comment type="caution">
    <text evidence="8">The sequence shown here is derived from an EMBL/GenBank/DDBJ whole genome shotgun (WGS) entry which is preliminary data.</text>
</comment>
<name>A0ABR2JZY5_9EUKA</name>
<feature type="transmembrane region" description="Helical" evidence="5">
    <location>
        <begin position="153"/>
        <end position="177"/>
    </location>
</feature>
<evidence type="ECO:0000313" key="9">
    <source>
        <dbReference type="Proteomes" id="UP001470230"/>
    </source>
</evidence>
<gene>
    <name evidence="8" type="ORF">M9Y10_043474</name>
</gene>
<evidence type="ECO:0008006" key="10">
    <source>
        <dbReference type="Google" id="ProtNLM"/>
    </source>
</evidence>
<feature type="transmembrane region" description="Helical" evidence="5">
    <location>
        <begin position="414"/>
        <end position="433"/>
    </location>
</feature>
<feature type="transmembrane region" description="Helical" evidence="5">
    <location>
        <begin position="300"/>
        <end position="320"/>
    </location>
</feature>
<dbReference type="PANTHER" id="PTHR11827:SF72">
    <property type="entry name" value="GH08340P"/>
    <property type="match status" value="1"/>
</dbReference>
<dbReference type="InterPro" id="IPR004842">
    <property type="entry name" value="SLC12A_fam"/>
</dbReference>
<dbReference type="EMBL" id="JAPFFF010000008">
    <property type="protein sequence ID" value="KAK8884364.1"/>
    <property type="molecule type" value="Genomic_DNA"/>
</dbReference>
<organism evidence="8 9">
    <name type="scientific">Tritrichomonas musculus</name>
    <dbReference type="NCBI Taxonomy" id="1915356"/>
    <lineage>
        <taxon>Eukaryota</taxon>
        <taxon>Metamonada</taxon>
        <taxon>Parabasalia</taxon>
        <taxon>Tritrichomonadida</taxon>
        <taxon>Tritrichomonadidae</taxon>
        <taxon>Tritrichomonas</taxon>
    </lineage>
</organism>
<feature type="domain" description="Amino acid permease/ SLC12A" evidence="6">
    <location>
        <begin position="80"/>
        <end position="511"/>
    </location>
</feature>
<dbReference type="Proteomes" id="UP001470230">
    <property type="component" value="Unassembled WGS sequence"/>
</dbReference>
<feature type="domain" description="SLC12A transporter C-terminal" evidence="7">
    <location>
        <begin position="543"/>
        <end position="660"/>
    </location>
</feature>
<keyword evidence="2 5" id="KW-0812">Transmembrane</keyword>
<dbReference type="InterPro" id="IPR004841">
    <property type="entry name" value="AA-permease/SLC12A_dom"/>
</dbReference>